<dbReference type="OrthoDB" id="6630986at2"/>
<keyword evidence="3" id="KW-1185">Reference proteome</keyword>
<feature type="transmembrane region" description="Helical" evidence="1">
    <location>
        <begin position="7"/>
        <end position="25"/>
    </location>
</feature>
<sequence>MKGRYKIFLLLFYVIGLVALCLLSVDKYSWMSEIDPSVVSGSIIDNSKNSKVINFLLFLVLMLSQLILFIFEKRRKWRTVSFLLVFIAIMVYALF</sequence>
<gene>
    <name evidence="2" type="ORF">C7M51_04263</name>
</gene>
<feature type="transmembrane region" description="Helical" evidence="1">
    <location>
        <begin position="77"/>
        <end position="94"/>
    </location>
</feature>
<feature type="transmembrane region" description="Helical" evidence="1">
    <location>
        <begin position="52"/>
        <end position="70"/>
    </location>
</feature>
<dbReference type="KEGG" id="mint:C7M51_04263"/>
<proteinExistence type="predicted"/>
<dbReference type="RefSeq" id="WP_160623457.1">
    <property type="nucleotide sequence ID" value="NZ_CP028271.1"/>
</dbReference>
<evidence type="ECO:0000313" key="2">
    <source>
        <dbReference type="EMBL" id="QHM73902.1"/>
    </source>
</evidence>
<protein>
    <submittedName>
        <fullName evidence="2">Uncharacterized protein</fullName>
    </submittedName>
</protein>
<keyword evidence="1" id="KW-1133">Transmembrane helix</keyword>
<reference evidence="2 3" key="1">
    <citation type="submission" date="2018-03" db="EMBL/GenBank/DDBJ databases">
        <title>Pantoea intestinalis SRCM103226 isolated form the mealworm.</title>
        <authorList>
            <person name="Jeong D.-Y."/>
            <person name="Kim J.W."/>
        </authorList>
    </citation>
    <scope>NUCLEOTIDE SEQUENCE [LARGE SCALE GENOMIC DNA]</scope>
    <source>
        <strain evidence="2 3">SRCM103226</strain>
    </source>
</reference>
<accession>A0A6P1Q665</accession>
<dbReference type="EMBL" id="CP028271">
    <property type="protein sequence ID" value="QHM73902.1"/>
    <property type="molecule type" value="Genomic_DNA"/>
</dbReference>
<evidence type="ECO:0000256" key="1">
    <source>
        <dbReference type="SAM" id="Phobius"/>
    </source>
</evidence>
<dbReference type="AlphaFoldDB" id="A0A6P1Q665"/>
<keyword evidence="1" id="KW-0812">Transmembrane</keyword>
<organism evidence="2 3">
    <name type="scientific">Mixta intestinalis</name>
    <dbReference type="NCBI Taxonomy" id="1615494"/>
    <lineage>
        <taxon>Bacteria</taxon>
        <taxon>Pseudomonadati</taxon>
        <taxon>Pseudomonadota</taxon>
        <taxon>Gammaproteobacteria</taxon>
        <taxon>Enterobacterales</taxon>
        <taxon>Erwiniaceae</taxon>
        <taxon>Mixta</taxon>
    </lineage>
</organism>
<keyword evidence="1" id="KW-0472">Membrane</keyword>
<dbReference type="Proteomes" id="UP000464053">
    <property type="component" value="Chromosome"/>
</dbReference>
<evidence type="ECO:0000313" key="3">
    <source>
        <dbReference type="Proteomes" id="UP000464053"/>
    </source>
</evidence>
<name>A0A6P1Q665_9GAMM</name>